<dbReference type="InterPro" id="IPR011640">
    <property type="entry name" value="Fe2_transport_prot_B_C"/>
</dbReference>
<dbReference type="Pfam" id="PF07670">
    <property type="entry name" value="Gate"/>
    <property type="match status" value="2"/>
</dbReference>
<evidence type="ECO:0000256" key="15">
    <source>
        <dbReference type="PIRSR" id="PIRSR603373-2"/>
    </source>
</evidence>
<evidence type="ECO:0000256" key="5">
    <source>
        <dbReference type="ARBA" id="ARBA00022692"/>
    </source>
</evidence>
<reference evidence="18" key="2">
    <citation type="journal article" date="2021" name="PeerJ">
        <title>Extensive microbial diversity within the chicken gut microbiome revealed by metagenomics and culture.</title>
        <authorList>
            <person name="Gilroy R."/>
            <person name="Ravi A."/>
            <person name="Getino M."/>
            <person name="Pursley I."/>
            <person name="Horton D.L."/>
            <person name="Alikhan N.F."/>
            <person name="Baker D."/>
            <person name="Gharbi K."/>
            <person name="Hall N."/>
            <person name="Watson M."/>
            <person name="Adriaenssens E.M."/>
            <person name="Foster-Nyarko E."/>
            <person name="Jarju S."/>
            <person name="Secka A."/>
            <person name="Antonio M."/>
            <person name="Oren A."/>
            <person name="Chaudhuri R.R."/>
            <person name="La Ragione R."/>
            <person name="Hildebrand F."/>
            <person name="Pallen M.J."/>
        </authorList>
    </citation>
    <scope>NUCLEOTIDE SEQUENCE</scope>
    <source>
        <strain evidence="18">6919</strain>
    </source>
</reference>
<comment type="subcellular location">
    <subcellularLocation>
        <location evidence="16">Cell inner membrane</location>
        <topology evidence="16">Multi-pass membrane protein</topology>
    </subcellularLocation>
    <subcellularLocation>
        <location evidence="1">Cell membrane</location>
        <topology evidence="1">Multi-pass membrane protein</topology>
    </subcellularLocation>
</comment>
<keyword evidence="5 16" id="KW-0812">Transmembrane</keyword>
<sequence length="810" mass="91030">MRLSDLKTGETGVIVKILGHGSFRKRVMEMGFVKGKKILVELNAPLRDPIKYKILDYEISLRRAESDLIEVIKEPVDEDFTPPQDVAFISEDGDGFINTFDKERRTINVALIGNPNCGKTSLFNFASGAKEHVGNYSGVTVDAKTGTMKYKGYLFNIVDLPGTYSLSAYSPEELYVRRYLHDEVPDVIINVVDSSNLERNLYLTTELIDMDRSMVIALNMYDELERSKVEFDYESLEKMIGVPMVPTVSKTGRGIYELFDTIIEVYEGRNEVVRHVHIGFGNDIETAVKEIQTALKKEDELDMHFSARYLSIKLLEDDKEVVSMLSKLPHYKRIRELRDNLVSRIEETHKEDIATTIASSKYGFVSGALRETLKESEKEESKTTAMIDSVVTSRIFGFPIFIFLMWFMFWATFEVGQYPMDWIDALVGWIGDMIGTYLPDGPVKDMLVDGVIGGVGGVIVFLPNILILYFFISFMEDSGYMARAAFIMDKIMHKIGLHGKSFIPMIMGFGCNVPAIIATRTIESKSSRLITILINPFMSCGARLPIYLLLVGAFFPNHASLVLLGLYALGVVVAVITAKLLRRFHFKKDETPFVMELPPYRVPTMKATMRHMWAKGQQYLKKMGGVILVASLVIWLLSYFPRPDAKQIEESRIEYASTHVSGNLDGAAIEKIAATENSYLGRIGKFIQPVFEPLGFNWKMTISLLSGTVAKETVVSTIGVLYSGDDAADEAALSGRIKEVNPRTGQPDFTPLVAFCFLVFVLLYVPCIATVTAIVKETGSWKYGVFTLCYNTMVAWLFAFVIYQIGTLFV</sequence>
<evidence type="ECO:0000256" key="11">
    <source>
        <dbReference type="ARBA" id="ARBA00023136"/>
    </source>
</evidence>
<dbReference type="InterPro" id="IPR038157">
    <property type="entry name" value="FeoA_core_dom"/>
</dbReference>
<dbReference type="FunFam" id="1.10.287.1770:FF:000003">
    <property type="entry name" value="Ferrous iron transport protein B"/>
    <property type="match status" value="1"/>
</dbReference>
<dbReference type="InterPro" id="IPR003373">
    <property type="entry name" value="Fe2_transport_prot-B"/>
</dbReference>
<feature type="binding site" evidence="14">
    <location>
        <begin position="113"/>
        <end position="120"/>
    </location>
    <ligand>
        <name>GTP</name>
        <dbReference type="ChEBI" id="CHEBI:37565"/>
        <label>1</label>
    </ligand>
</feature>
<dbReference type="GO" id="GO:0005525">
    <property type="term" value="F:GTP binding"/>
    <property type="evidence" value="ECO:0007669"/>
    <property type="project" value="UniProtKB-KW"/>
</dbReference>
<feature type="binding site" evidence="15">
    <location>
        <position position="127"/>
    </location>
    <ligand>
        <name>Mg(2+)</name>
        <dbReference type="ChEBI" id="CHEBI:18420"/>
        <label>2</label>
    </ligand>
</feature>
<dbReference type="CDD" id="cd01879">
    <property type="entry name" value="FeoB"/>
    <property type="match status" value="1"/>
</dbReference>
<keyword evidence="9" id="KW-0406">Ion transport</keyword>
<dbReference type="InterPro" id="IPR027417">
    <property type="entry name" value="P-loop_NTPase"/>
</dbReference>
<evidence type="ECO:0000313" key="18">
    <source>
        <dbReference type="EMBL" id="MBO8477177.1"/>
    </source>
</evidence>
<feature type="binding site" evidence="15">
    <location>
        <position position="128"/>
    </location>
    <ligand>
        <name>Mg(2+)</name>
        <dbReference type="ChEBI" id="CHEBI:18420"/>
        <label>2</label>
    </ligand>
</feature>
<feature type="transmembrane region" description="Helical" evidence="16">
    <location>
        <begin position="395"/>
        <end position="413"/>
    </location>
</feature>
<protein>
    <recommendedName>
        <fullName evidence="12 13">Ferrous iron transport protein B</fullName>
    </recommendedName>
</protein>
<feature type="transmembrane region" description="Helical" evidence="16">
    <location>
        <begin position="752"/>
        <end position="775"/>
    </location>
</feature>
<dbReference type="PANTHER" id="PTHR43185">
    <property type="entry name" value="FERROUS IRON TRANSPORT PROTEIN B"/>
    <property type="match status" value="1"/>
</dbReference>
<dbReference type="InterPro" id="IPR006073">
    <property type="entry name" value="GTP-bd"/>
</dbReference>
<evidence type="ECO:0000256" key="2">
    <source>
        <dbReference type="ARBA" id="ARBA00022448"/>
    </source>
</evidence>
<proteinExistence type="inferred from homology"/>
<feature type="transmembrane region" description="Helical" evidence="16">
    <location>
        <begin position="787"/>
        <end position="806"/>
    </location>
</feature>
<feature type="transmembrane region" description="Helical" evidence="16">
    <location>
        <begin position="529"/>
        <end position="555"/>
    </location>
</feature>
<keyword evidence="2 16" id="KW-0813">Transport</keyword>
<keyword evidence="3" id="KW-1003">Cell membrane</keyword>
<keyword evidence="15" id="KW-0479">Metal-binding</keyword>
<evidence type="ECO:0000256" key="4">
    <source>
        <dbReference type="ARBA" id="ARBA00022496"/>
    </source>
</evidence>
<evidence type="ECO:0000256" key="1">
    <source>
        <dbReference type="ARBA" id="ARBA00004651"/>
    </source>
</evidence>
<gene>
    <name evidence="18" type="primary">feoB</name>
    <name evidence="18" type="ORF">IAB88_09320</name>
</gene>
<evidence type="ECO:0000256" key="9">
    <source>
        <dbReference type="ARBA" id="ARBA00023065"/>
    </source>
</evidence>
<feature type="transmembrane region" description="Helical" evidence="16">
    <location>
        <begin position="502"/>
        <end position="522"/>
    </location>
</feature>
<comment type="function">
    <text evidence="16">Probable transporter of a GTP-driven Fe(2+) uptake system.</text>
</comment>
<accession>A0A9D9IR81</accession>
<dbReference type="GO" id="GO:0015093">
    <property type="term" value="F:ferrous iron transmembrane transporter activity"/>
    <property type="evidence" value="ECO:0007669"/>
    <property type="project" value="UniProtKB-UniRule"/>
</dbReference>
<evidence type="ECO:0000256" key="12">
    <source>
        <dbReference type="ARBA" id="ARBA00031200"/>
    </source>
</evidence>
<dbReference type="InterPro" id="IPR050860">
    <property type="entry name" value="FeoB_GTPase"/>
</dbReference>
<reference evidence="18" key="1">
    <citation type="submission" date="2020-10" db="EMBL/GenBank/DDBJ databases">
        <authorList>
            <person name="Gilroy R."/>
        </authorList>
    </citation>
    <scope>NUCLEOTIDE SEQUENCE</scope>
    <source>
        <strain evidence="18">6919</strain>
    </source>
</reference>
<feature type="transmembrane region" description="Helical" evidence="16">
    <location>
        <begin position="619"/>
        <end position="640"/>
    </location>
</feature>
<dbReference type="InterPro" id="IPR007167">
    <property type="entry name" value="Fe-transptr_FeoA-like"/>
</dbReference>
<dbReference type="GO" id="GO:0046914">
    <property type="term" value="F:transition metal ion binding"/>
    <property type="evidence" value="ECO:0007669"/>
    <property type="project" value="InterPro"/>
</dbReference>
<dbReference type="Gene3D" id="2.30.30.90">
    <property type="match status" value="1"/>
</dbReference>
<keyword evidence="7 16" id="KW-1133">Transmembrane helix</keyword>
<dbReference type="GO" id="GO:0005886">
    <property type="term" value="C:plasma membrane"/>
    <property type="evidence" value="ECO:0007669"/>
    <property type="project" value="UniProtKB-SubCell"/>
</dbReference>
<comment type="caution">
    <text evidence="18">The sequence shown here is derived from an EMBL/GenBank/DDBJ whole genome shotgun (WGS) entry which is preliminary data.</text>
</comment>
<keyword evidence="6 14" id="KW-0547">Nucleotide-binding</keyword>
<dbReference type="EMBL" id="JADIMC010000112">
    <property type="protein sequence ID" value="MBO8477177.1"/>
    <property type="molecule type" value="Genomic_DNA"/>
</dbReference>
<dbReference type="Pfam" id="PF04023">
    <property type="entry name" value="FeoA"/>
    <property type="match status" value="1"/>
</dbReference>
<evidence type="ECO:0000256" key="8">
    <source>
        <dbReference type="ARBA" id="ARBA00023004"/>
    </source>
</evidence>
<keyword evidence="10 14" id="KW-0342">GTP-binding</keyword>
<dbReference type="Pfam" id="PF17910">
    <property type="entry name" value="FeoB_Cyto"/>
    <property type="match status" value="1"/>
</dbReference>
<dbReference type="PANTHER" id="PTHR43185:SF1">
    <property type="entry name" value="FE(2+) TRANSPORTER FEOB"/>
    <property type="match status" value="1"/>
</dbReference>
<feature type="binding site" evidence="14">
    <location>
        <begin position="159"/>
        <end position="162"/>
    </location>
    <ligand>
        <name>GTP</name>
        <dbReference type="ChEBI" id="CHEBI:37565"/>
        <label>1</label>
    </ligand>
</feature>
<dbReference type="Pfam" id="PF07664">
    <property type="entry name" value="FeoB_C"/>
    <property type="match status" value="1"/>
</dbReference>
<dbReference type="SMART" id="SM00899">
    <property type="entry name" value="FeoA"/>
    <property type="match status" value="1"/>
</dbReference>
<feature type="transmembrane region" description="Helical" evidence="16">
    <location>
        <begin position="561"/>
        <end position="581"/>
    </location>
</feature>
<keyword evidence="4 16" id="KW-0410">Iron transport</keyword>
<dbReference type="PRINTS" id="PR00326">
    <property type="entry name" value="GTP1OBG"/>
</dbReference>
<dbReference type="PROSITE" id="PS51711">
    <property type="entry name" value="G_FEOB"/>
    <property type="match status" value="1"/>
</dbReference>
<dbReference type="InterPro" id="IPR011642">
    <property type="entry name" value="Gate_dom"/>
</dbReference>
<feature type="binding site" evidence="15">
    <location>
        <position position="124"/>
    </location>
    <ligand>
        <name>Mg(2+)</name>
        <dbReference type="ChEBI" id="CHEBI:18420"/>
        <label>2</label>
    </ligand>
</feature>
<dbReference type="InterPro" id="IPR008988">
    <property type="entry name" value="Transcriptional_repressor_C"/>
</dbReference>
<dbReference type="Gene3D" id="3.40.50.300">
    <property type="entry name" value="P-loop containing nucleotide triphosphate hydrolases"/>
    <property type="match status" value="1"/>
</dbReference>
<dbReference type="NCBIfam" id="TIGR00231">
    <property type="entry name" value="small_GTP"/>
    <property type="match status" value="1"/>
</dbReference>
<dbReference type="NCBIfam" id="TIGR00437">
    <property type="entry name" value="feoB"/>
    <property type="match status" value="1"/>
</dbReference>
<evidence type="ECO:0000259" key="17">
    <source>
        <dbReference type="PROSITE" id="PS51711"/>
    </source>
</evidence>
<feature type="binding site" evidence="14">
    <location>
        <begin position="138"/>
        <end position="142"/>
    </location>
    <ligand>
        <name>GTP</name>
        <dbReference type="ChEBI" id="CHEBI:37565"/>
        <label>1</label>
    </ligand>
</feature>
<keyword evidence="15" id="KW-0460">Magnesium</keyword>
<evidence type="ECO:0000313" key="19">
    <source>
        <dbReference type="Proteomes" id="UP000823598"/>
    </source>
</evidence>
<evidence type="ECO:0000256" key="7">
    <source>
        <dbReference type="ARBA" id="ARBA00022989"/>
    </source>
</evidence>
<dbReference type="Gene3D" id="1.10.287.1770">
    <property type="match status" value="1"/>
</dbReference>
<evidence type="ECO:0000256" key="3">
    <source>
        <dbReference type="ARBA" id="ARBA00022475"/>
    </source>
</evidence>
<dbReference type="SUPFAM" id="SSF50037">
    <property type="entry name" value="C-terminal domain of transcriptional repressors"/>
    <property type="match status" value="1"/>
</dbReference>
<name>A0A9D9IR81_9BACT</name>
<keyword evidence="8 16" id="KW-0408">Iron</keyword>
<dbReference type="AlphaFoldDB" id="A0A9D9IR81"/>
<comment type="similarity">
    <text evidence="16">Belongs to the TRAFAC class TrmE-Era-EngA-EngB-Septin-like GTPase superfamily. FeoB GTPase (TC 9.A.8) family.</text>
</comment>
<dbReference type="Proteomes" id="UP000823598">
    <property type="component" value="Unassembled WGS sequence"/>
</dbReference>
<dbReference type="InterPro" id="IPR005225">
    <property type="entry name" value="Small_GTP-bd"/>
</dbReference>
<dbReference type="InterPro" id="IPR041069">
    <property type="entry name" value="FeoB_Cyto"/>
</dbReference>
<evidence type="ECO:0000256" key="10">
    <source>
        <dbReference type="ARBA" id="ARBA00023134"/>
    </source>
</evidence>
<evidence type="ECO:0000256" key="13">
    <source>
        <dbReference type="NCBIfam" id="TIGR00437"/>
    </source>
</evidence>
<feature type="domain" description="FeoB-type G" evidence="17">
    <location>
        <begin position="106"/>
        <end position="268"/>
    </location>
</feature>
<evidence type="ECO:0000256" key="16">
    <source>
        <dbReference type="RuleBase" id="RU362098"/>
    </source>
</evidence>
<organism evidence="18 19">
    <name type="scientific">Candidatus Limisoma faecipullorum</name>
    <dbReference type="NCBI Taxonomy" id="2840854"/>
    <lineage>
        <taxon>Bacteria</taxon>
        <taxon>Pseudomonadati</taxon>
        <taxon>Bacteroidota</taxon>
        <taxon>Bacteroidia</taxon>
        <taxon>Bacteroidales</taxon>
        <taxon>Candidatus Limisoma</taxon>
    </lineage>
</organism>
<dbReference type="Pfam" id="PF02421">
    <property type="entry name" value="FeoB_N"/>
    <property type="match status" value="1"/>
</dbReference>
<evidence type="ECO:0000256" key="14">
    <source>
        <dbReference type="PIRSR" id="PIRSR603373-1"/>
    </source>
</evidence>
<dbReference type="SUPFAM" id="SSF52540">
    <property type="entry name" value="P-loop containing nucleoside triphosphate hydrolases"/>
    <property type="match status" value="1"/>
</dbReference>
<feature type="transmembrane region" description="Helical" evidence="16">
    <location>
        <begin position="450"/>
        <end position="472"/>
    </location>
</feature>
<keyword evidence="11 16" id="KW-0472">Membrane</keyword>
<feature type="binding site" evidence="14">
    <location>
        <begin position="219"/>
        <end position="222"/>
    </location>
    <ligand>
        <name>GTP</name>
        <dbReference type="ChEBI" id="CHEBI:37565"/>
        <label>1</label>
    </ligand>
</feature>
<dbReference type="InterPro" id="IPR030389">
    <property type="entry name" value="G_FEOB_dom"/>
</dbReference>
<evidence type="ECO:0000256" key="6">
    <source>
        <dbReference type="ARBA" id="ARBA00022741"/>
    </source>
</evidence>